<evidence type="ECO:0000259" key="1">
    <source>
        <dbReference type="Pfam" id="PF26046"/>
    </source>
</evidence>
<reference evidence="2 3" key="1">
    <citation type="journal article" date="2019" name="Int. J. Syst. Evol. Microbiol.">
        <title>The Global Catalogue of Microorganisms (GCM) 10K type strain sequencing project: providing services to taxonomists for standard genome sequencing and annotation.</title>
        <authorList>
            <consortium name="The Broad Institute Genomics Platform"/>
            <consortium name="The Broad Institute Genome Sequencing Center for Infectious Disease"/>
            <person name="Wu L."/>
            <person name="Ma J."/>
        </authorList>
    </citation>
    <scope>NUCLEOTIDE SEQUENCE [LARGE SCALE GENOMIC DNA]</scope>
    <source>
        <strain evidence="2 3">JCM 30072</strain>
    </source>
</reference>
<proteinExistence type="predicted"/>
<evidence type="ECO:0000313" key="3">
    <source>
        <dbReference type="Proteomes" id="UP001596445"/>
    </source>
</evidence>
<accession>A0ABD5W1K2</accession>
<keyword evidence="3" id="KW-1185">Reference proteome</keyword>
<dbReference type="AlphaFoldDB" id="A0ABD5W1K2"/>
<protein>
    <recommendedName>
        <fullName evidence="1">DUF8014 domain-containing protein</fullName>
    </recommendedName>
</protein>
<feature type="domain" description="DUF8014" evidence="1">
    <location>
        <begin position="1"/>
        <end position="53"/>
    </location>
</feature>
<dbReference type="RefSeq" id="WP_267162830.1">
    <property type="nucleotide sequence ID" value="NZ_CP112972.1"/>
</dbReference>
<sequence>MECAQEECDSEATVELHIPWTENEYVCAGHARVRSRQDGVVADALTTADDELPEGAANRED</sequence>
<dbReference type="EMBL" id="JBHSZI010000001">
    <property type="protein sequence ID" value="MFC7057098.1"/>
    <property type="molecule type" value="Genomic_DNA"/>
</dbReference>
<dbReference type="Proteomes" id="UP001596445">
    <property type="component" value="Unassembled WGS sequence"/>
</dbReference>
<dbReference type="Pfam" id="PF26046">
    <property type="entry name" value="DUF8014"/>
    <property type="match status" value="1"/>
</dbReference>
<evidence type="ECO:0000313" key="2">
    <source>
        <dbReference type="EMBL" id="MFC7057098.1"/>
    </source>
</evidence>
<name>A0ABD5W1K2_9EURY</name>
<dbReference type="GeneID" id="76628921"/>
<comment type="caution">
    <text evidence="2">The sequence shown here is derived from an EMBL/GenBank/DDBJ whole genome shotgun (WGS) entry which is preliminary data.</text>
</comment>
<gene>
    <name evidence="2" type="ORF">ACFQQG_01590</name>
</gene>
<dbReference type="InterPro" id="IPR058327">
    <property type="entry name" value="DUF8014"/>
</dbReference>
<organism evidence="2 3">
    <name type="scientific">Halovenus salina</name>
    <dbReference type="NCBI Taxonomy" id="1510225"/>
    <lineage>
        <taxon>Archaea</taxon>
        <taxon>Methanobacteriati</taxon>
        <taxon>Methanobacteriota</taxon>
        <taxon>Stenosarchaea group</taxon>
        <taxon>Halobacteria</taxon>
        <taxon>Halobacteriales</taxon>
        <taxon>Haloarculaceae</taxon>
        <taxon>Halovenus</taxon>
    </lineage>
</organism>